<dbReference type="GO" id="GO:0016020">
    <property type="term" value="C:membrane"/>
    <property type="evidence" value="ECO:0007669"/>
    <property type="project" value="UniProtKB-SubCell"/>
</dbReference>
<dbReference type="NCBIfam" id="TIGR03057">
    <property type="entry name" value="xxxLxxG_by_4"/>
    <property type="match status" value="2"/>
</dbReference>
<feature type="transmembrane region" description="Helical" evidence="5">
    <location>
        <begin position="690"/>
        <end position="718"/>
    </location>
</feature>
<evidence type="ECO:0000256" key="4">
    <source>
        <dbReference type="ARBA" id="ARBA00023136"/>
    </source>
</evidence>
<evidence type="ECO:0000256" key="1">
    <source>
        <dbReference type="ARBA" id="ARBA00004141"/>
    </source>
</evidence>
<dbReference type="InterPro" id="IPR051328">
    <property type="entry name" value="T7SS_ABC-Transporter"/>
</dbReference>
<dbReference type="PANTHER" id="PTHR43077">
    <property type="entry name" value="TRANSPORT PERMEASE YVFS-RELATED"/>
    <property type="match status" value="1"/>
</dbReference>
<feature type="transmembrane region" description="Helical" evidence="5">
    <location>
        <begin position="657"/>
        <end position="683"/>
    </location>
</feature>
<evidence type="ECO:0000256" key="5">
    <source>
        <dbReference type="SAM" id="Phobius"/>
    </source>
</evidence>
<dbReference type="Gene3D" id="1.10.287.950">
    <property type="entry name" value="Methyl-accepting chemotaxis protein"/>
    <property type="match status" value="1"/>
</dbReference>
<feature type="transmembrane region" description="Helical" evidence="5">
    <location>
        <begin position="590"/>
        <end position="610"/>
    </location>
</feature>
<keyword evidence="7" id="KW-1185">Reference proteome</keyword>
<protein>
    <submittedName>
        <fullName evidence="6">Putative membrane protein</fullName>
    </submittedName>
</protein>
<feature type="transmembrane region" description="Helical" evidence="5">
    <location>
        <begin position="738"/>
        <end position="760"/>
    </location>
</feature>
<organism evidence="6 7">
    <name type="scientific">Cellulomonas marina</name>
    <dbReference type="NCBI Taxonomy" id="988821"/>
    <lineage>
        <taxon>Bacteria</taxon>
        <taxon>Bacillati</taxon>
        <taxon>Actinomycetota</taxon>
        <taxon>Actinomycetes</taxon>
        <taxon>Micrococcales</taxon>
        <taxon>Cellulomonadaceae</taxon>
        <taxon>Cellulomonas</taxon>
    </lineage>
</organism>
<dbReference type="OrthoDB" id="9811483at2"/>
<name>A0A1I0XHW3_9CELL</name>
<dbReference type="InterPro" id="IPR023908">
    <property type="entry name" value="xxxLxxG_rpt"/>
</dbReference>
<feature type="transmembrane region" description="Helical" evidence="5">
    <location>
        <begin position="71"/>
        <end position="93"/>
    </location>
</feature>
<sequence>MAQPTSGHVPAHVPAHDAAHVPAHAAAPADRGEGGLVVPARGASAVGVARRDRRGGLLHPERARSSGRATWFTLLGLVLVPLTVGGLLTWALWQPTERLDRVTAAIVNLDTPVELDGQTVPLGRQLASALVTSDGSTDLAASPSATVDDDAVANVSGSDSSRNFTWVLTDEEDAAEGLADGTYATVVTIPSSFSAAATSVGGEASAAEQATIDIATSERSRLVDRAVAQAVTSTAVGLLDQELTASYLENVYVGFSTLNESLGQAAEGAGRLASGAGELGTGAQGVASGSASLADGVGQVASGADDLADGVGQLADGADELAAGLGRIATQTASSAQAAQAAVPGAQQFTQGLDALAAGVTGGDGLASGTRSLAAGASALSTGVGTFLDGIEQAAQGCAAGSDAACQGLVAAVQAQQGSAPVGGQPTLAAGAAGLAQGAAALDAAVNGPGGLAASVPQLAAGGRQLADGVAASATGLGTLSGALQQTATGARSLADGADDAAAGARRLATGAGSAASGADELAEGAGALAGGAGQLSSGATDLAGGLQQATEQVPSYTTEEARSLAEVVADPVAAQGEDGSLFGSTSVPFLVTVALWLGGLATFLVLGAVTRRALPSTRPSVVLALRSFAPAALVGVVQGLALVAVLAGALSLAPGGWVTLAVLCALTGVAFAAVNQGLVAVLGGIGRFVSVLVAVVGLATAVVSTVPGVLDAVFGVLPLAASLRGLQGVVNGSGGVGGAAAVLVVWTLLGLALTTAAVARRRVVPAGRLAQWARAA</sequence>
<evidence type="ECO:0000313" key="6">
    <source>
        <dbReference type="EMBL" id="SFB00026.1"/>
    </source>
</evidence>
<evidence type="ECO:0000256" key="3">
    <source>
        <dbReference type="ARBA" id="ARBA00022989"/>
    </source>
</evidence>
<feature type="transmembrane region" description="Helical" evidence="5">
    <location>
        <begin position="622"/>
        <end position="651"/>
    </location>
</feature>
<keyword evidence="3 5" id="KW-1133">Transmembrane helix</keyword>
<accession>A0A1I0XHW3</accession>
<dbReference type="STRING" id="988821.SAMN05421867_10535"/>
<evidence type="ECO:0000313" key="7">
    <source>
        <dbReference type="Proteomes" id="UP000199012"/>
    </source>
</evidence>
<dbReference type="RefSeq" id="WP_139224349.1">
    <property type="nucleotide sequence ID" value="NZ_BONM01000022.1"/>
</dbReference>
<reference evidence="6 7" key="1">
    <citation type="submission" date="2016-10" db="EMBL/GenBank/DDBJ databases">
        <authorList>
            <person name="de Groot N.N."/>
        </authorList>
    </citation>
    <scope>NUCLEOTIDE SEQUENCE [LARGE SCALE GENOMIC DNA]</scope>
    <source>
        <strain evidence="6 7">CGMCC 4.6945</strain>
    </source>
</reference>
<dbReference type="Proteomes" id="UP000199012">
    <property type="component" value="Unassembled WGS sequence"/>
</dbReference>
<dbReference type="EMBL" id="FOKA01000005">
    <property type="protein sequence ID" value="SFB00026.1"/>
    <property type="molecule type" value="Genomic_DNA"/>
</dbReference>
<gene>
    <name evidence="6" type="ORF">SAMN05421867_10535</name>
</gene>
<proteinExistence type="predicted"/>
<keyword evidence="2 5" id="KW-0812">Transmembrane</keyword>
<comment type="subcellular location">
    <subcellularLocation>
        <location evidence="1">Membrane</location>
        <topology evidence="1">Multi-pass membrane protein</topology>
    </subcellularLocation>
</comment>
<dbReference type="PANTHER" id="PTHR43077:SF5">
    <property type="entry name" value="PHAGE INFECTION PROTEIN"/>
    <property type="match status" value="1"/>
</dbReference>
<dbReference type="AlphaFoldDB" id="A0A1I0XHW3"/>
<keyword evidence="4 5" id="KW-0472">Membrane</keyword>
<evidence type="ECO:0000256" key="2">
    <source>
        <dbReference type="ARBA" id="ARBA00022692"/>
    </source>
</evidence>